<evidence type="ECO:0000313" key="9">
    <source>
        <dbReference type="Proteomes" id="UP001501721"/>
    </source>
</evidence>
<dbReference type="PANTHER" id="PTHR43779">
    <property type="entry name" value="DIOXYGENASE RV0097-RELATED"/>
    <property type="match status" value="1"/>
</dbReference>
<dbReference type="Proteomes" id="UP001501721">
    <property type="component" value="Unassembled WGS sequence"/>
</dbReference>
<proteinExistence type="inferred from homology"/>
<evidence type="ECO:0000256" key="2">
    <source>
        <dbReference type="ARBA" id="ARBA00005896"/>
    </source>
</evidence>
<keyword evidence="9" id="KW-1185">Reference proteome</keyword>
<keyword evidence="6" id="KW-0408">Iron</keyword>
<sequence>MQIMNQPGAALGVTVEGFDHTTASEADIQALKSAVYTKKIAVLKGQDLTPAQFLALGRRLGRPETYYEPMYRHPDVPEVFVSSNVPEDGRQIGVPKTGKFWHADYQFMPDPFGLTLIYPQVIPEKNRGTYFIDMGSAYERLSEELRAAVKGTRCRHSVRKYFKIRPQDVYRPLSEIIEEVETRTPPVVRPTAFTHPMTGETVLYVSEGFTVGIEGQDGEPLEGKLLDRLFEATGQLDDTFAHEGIHLQSFEQGDLLVWDNRSLIHRARHTTTPEPTVSYRVTVHDERALYDGMRAA</sequence>
<keyword evidence="4 8" id="KW-0223">Dioxygenase</keyword>
<comment type="similarity">
    <text evidence="2">Belongs to the TfdA dioxygenase family.</text>
</comment>
<dbReference type="Pfam" id="PF02668">
    <property type="entry name" value="TauD"/>
    <property type="match status" value="1"/>
</dbReference>
<evidence type="ECO:0000259" key="7">
    <source>
        <dbReference type="Pfam" id="PF02668"/>
    </source>
</evidence>
<evidence type="ECO:0000256" key="5">
    <source>
        <dbReference type="ARBA" id="ARBA00023002"/>
    </source>
</evidence>
<dbReference type="InterPro" id="IPR003819">
    <property type="entry name" value="TauD/TfdA-like"/>
</dbReference>
<comment type="caution">
    <text evidence="8">The sequence shown here is derived from an EMBL/GenBank/DDBJ whole genome shotgun (WGS) entry which is preliminary data.</text>
</comment>
<dbReference type="EMBL" id="BAAATL010000001">
    <property type="protein sequence ID" value="GAA2465358.1"/>
    <property type="molecule type" value="Genomic_DNA"/>
</dbReference>
<dbReference type="GO" id="GO:0051213">
    <property type="term" value="F:dioxygenase activity"/>
    <property type="evidence" value="ECO:0007669"/>
    <property type="project" value="UniProtKB-KW"/>
</dbReference>
<gene>
    <name evidence="8" type="ORF">GCM10010422_02510</name>
</gene>
<reference evidence="9" key="1">
    <citation type="journal article" date="2019" name="Int. J. Syst. Evol. Microbiol.">
        <title>The Global Catalogue of Microorganisms (GCM) 10K type strain sequencing project: providing services to taxonomists for standard genome sequencing and annotation.</title>
        <authorList>
            <consortium name="The Broad Institute Genomics Platform"/>
            <consortium name="The Broad Institute Genome Sequencing Center for Infectious Disease"/>
            <person name="Wu L."/>
            <person name="Ma J."/>
        </authorList>
    </citation>
    <scope>NUCLEOTIDE SEQUENCE [LARGE SCALE GENOMIC DNA]</scope>
    <source>
        <strain evidence="9">JCM 6923</strain>
    </source>
</reference>
<evidence type="ECO:0000256" key="4">
    <source>
        <dbReference type="ARBA" id="ARBA00022964"/>
    </source>
</evidence>
<evidence type="ECO:0000256" key="1">
    <source>
        <dbReference type="ARBA" id="ARBA00001954"/>
    </source>
</evidence>
<dbReference type="InterPro" id="IPR051178">
    <property type="entry name" value="TfdA_dioxygenase"/>
</dbReference>
<dbReference type="SUPFAM" id="SSF51197">
    <property type="entry name" value="Clavaminate synthase-like"/>
    <property type="match status" value="1"/>
</dbReference>
<organism evidence="8 9">
    <name type="scientific">Streptomyces graminearus</name>
    <dbReference type="NCBI Taxonomy" id="284030"/>
    <lineage>
        <taxon>Bacteria</taxon>
        <taxon>Bacillati</taxon>
        <taxon>Actinomycetota</taxon>
        <taxon>Actinomycetes</taxon>
        <taxon>Kitasatosporales</taxon>
        <taxon>Streptomycetaceae</taxon>
        <taxon>Streptomyces</taxon>
    </lineage>
</organism>
<protein>
    <submittedName>
        <fullName evidence="8">TauD/TfdA family dioxygenase</fullName>
    </submittedName>
</protein>
<dbReference type="PANTHER" id="PTHR43779:SF3">
    <property type="entry name" value="(3R)-3-[(CARBOXYMETHYL)AMINO]FATTY ACID OXYGENASE_DECARBOXYLASE"/>
    <property type="match status" value="1"/>
</dbReference>
<keyword evidence="5" id="KW-0560">Oxidoreductase</keyword>
<dbReference type="InterPro" id="IPR042098">
    <property type="entry name" value="TauD-like_sf"/>
</dbReference>
<evidence type="ECO:0000256" key="3">
    <source>
        <dbReference type="ARBA" id="ARBA00022723"/>
    </source>
</evidence>
<keyword evidence="3" id="KW-0479">Metal-binding</keyword>
<feature type="domain" description="TauD/TfdA-like" evidence="7">
    <location>
        <begin position="14"/>
        <end position="274"/>
    </location>
</feature>
<comment type="cofactor">
    <cofactor evidence="1">
        <name>Fe(2+)</name>
        <dbReference type="ChEBI" id="CHEBI:29033"/>
    </cofactor>
</comment>
<accession>A0ABP5XXC0</accession>
<evidence type="ECO:0000256" key="6">
    <source>
        <dbReference type="ARBA" id="ARBA00023004"/>
    </source>
</evidence>
<dbReference type="Gene3D" id="3.60.130.10">
    <property type="entry name" value="Clavaminate synthase-like"/>
    <property type="match status" value="1"/>
</dbReference>
<evidence type="ECO:0000313" key="8">
    <source>
        <dbReference type="EMBL" id="GAA2465358.1"/>
    </source>
</evidence>
<dbReference type="RefSeq" id="WP_346081601.1">
    <property type="nucleotide sequence ID" value="NZ_BAAATL010000001.1"/>
</dbReference>
<name>A0ABP5XXC0_9ACTN</name>